<evidence type="ECO:0008006" key="4">
    <source>
        <dbReference type="Google" id="ProtNLM"/>
    </source>
</evidence>
<feature type="compositionally biased region" description="Low complexity" evidence="1">
    <location>
        <begin position="214"/>
        <end position="225"/>
    </location>
</feature>
<dbReference type="Proteomes" id="UP000317238">
    <property type="component" value="Unassembled WGS sequence"/>
</dbReference>
<feature type="region of interest" description="Disordered" evidence="1">
    <location>
        <begin position="188"/>
        <end position="225"/>
    </location>
</feature>
<gene>
    <name evidence="2" type="ORF">Pan14r_44580</name>
</gene>
<feature type="region of interest" description="Disordered" evidence="1">
    <location>
        <begin position="138"/>
        <end position="174"/>
    </location>
</feature>
<evidence type="ECO:0000256" key="1">
    <source>
        <dbReference type="SAM" id="MobiDB-lite"/>
    </source>
</evidence>
<protein>
    <recommendedName>
        <fullName evidence="4">Zinc-finger domain-containing protein</fullName>
    </recommendedName>
</protein>
<sequence length="420" mass="44101">MSDLDPEIEERLSGYLDGAVDAQQQARIEARLRHDAGARADLEGLRDLGDRLRELSDSESSVLPDGFADRVVEAAIQRARLEGCEDSHPLLKASTQPVRTAIAVPVKRVAAVGAALALAASVAVAVVLLPDPSPVDPINGLAQTDPSGVRDVETQPENQVVVSPEMPQADPSSIQQDSMLVQADADTDDLIDSTSRETVLPRPDTVASRTQPKDAAAMTPAAADTVAPPEDAAVLDSLVGASATGRSRSTKAVLVLDIRLVDKRLGMAPIRDAMQRARVADESEQPVDPSVLGAVANAVDDANLSGSLMYLKAPAKQLDRFIMNLLADREQVESVGLSLASDAPVLGVASEFADVKPTSVRHDFGDMIGSAESSRLVDSLADRAFLPLQATLVPDAIAGLQPGGADDGPDVMSNVFILVR</sequence>
<evidence type="ECO:0000313" key="3">
    <source>
        <dbReference type="Proteomes" id="UP000317238"/>
    </source>
</evidence>
<comment type="caution">
    <text evidence="2">The sequence shown here is derived from an EMBL/GenBank/DDBJ whole genome shotgun (WGS) entry which is preliminary data.</text>
</comment>
<proteinExistence type="predicted"/>
<dbReference type="EMBL" id="SJPL01000001">
    <property type="protein sequence ID" value="TWT72141.1"/>
    <property type="molecule type" value="Genomic_DNA"/>
</dbReference>
<keyword evidence="3" id="KW-1185">Reference proteome</keyword>
<name>A0A5C5YCG0_9PLAN</name>
<evidence type="ECO:0000313" key="2">
    <source>
        <dbReference type="EMBL" id="TWT72141.1"/>
    </source>
</evidence>
<dbReference type="AlphaFoldDB" id="A0A5C5YCG0"/>
<organism evidence="2 3">
    <name type="scientific">Crateriforma conspicua</name>
    <dbReference type="NCBI Taxonomy" id="2527996"/>
    <lineage>
        <taxon>Bacteria</taxon>
        <taxon>Pseudomonadati</taxon>
        <taxon>Planctomycetota</taxon>
        <taxon>Planctomycetia</taxon>
        <taxon>Planctomycetales</taxon>
        <taxon>Planctomycetaceae</taxon>
        <taxon>Crateriforma</taxon>
    </lineage>
</organism>
<accession>A0A5C5YCG0</accession>
<reference evidence="2 3" key="1">
    <citation type="submission" date="2019-02" db="EMBL/GenBank/DDBJ databases">
        <title>Deep-cultivation of Planctomycetes and their phenomic and genomic characterization uncovers novel biology.</title>
        <authorList>
            <person name="Wiegand S."/>
            <person name="Jogler M."/>
            <person name="Boedeker C."/>
            <person name="Pinto D."/>
            <person name="Vollmers J."/>
            <person name="Rivas-Marin E."/>
            <person name="Kohn T."/>
            <person name="Peeters S.H."/>
            <person name="Heuer A."/>
            <person name="Rast P."/>
            <person name="Oberbeckmann S."/>
            <person name="Bunk B."/>
            <person name="Jeske O."/>
            <person name="Meyerdierks A."/>
            <person name="Storesund J.E."/>
            <person name="Kallscheuer N."/>
            <person name="Luecker S."/>
            <person name="Lage O.M."/>
            <person name="Pohl T."/>
            <person name="Merkel B.J."/>
            <person name="Hornburger P."/>
            <person name="Mueller R.-W."/>
            <person name="Bruemmer F."/>
            <person name="Labrenz M."/>
            <person name="Spormann A.M."/>
            <person name="Op Den Camp H."/>
            <person name="Overmann J."/>
            <person name="Amann R."/>
            <person name="Jetten M.S.M."/>
            <person name="Mascher T."/>
            <person name="Medema M.H."/>
            <person name="Devos D.P."/>
            <person name="Kaster A.-K."/>
            <person name="Ovreas L."/>
            <person name="Rohde M."/>
            <person name="Galperin M.Y."/>
            <person name="Jogler C."/>
        </authorList>
    </citation>
    <scope>NUCLEOTIDE SEQUENCE [LARGE SCALE GENOMIC DNA]</scope>
    <source>
        <strain evidence="2 3">Pan14r</strain>
    </source>
</reference>